<dbReference type="PANTHER" id="PTHR30576">
    <property type="entry name" value="COLANIC BIOSYNTHESIS UDP-GLUCOSE LIPID CARRIER TRANSFERASE"/>
    <property type="match status" value="1"/>
</dbReference>
<accession>A0ABM5T2I8</accession>
<dbReference type="RefSeq" id="WP_044457406.1">
    <property type="nucleotide sequence ID" value="NZ_CP010897.2"/>
</dbReference>
<evidence type="ECO:0000313" key="3">
    <source>
        <dbReference type="EMBL" id="AJP59121.1"/>
    </source>
</evidence>
<name>A0ABM5T2I8_9BURK</name>
<protein>
    <submittedName>
        <fullName evidence="3">UDP-phosphate galactose phosphotransferase</fullName>
    </submittedName>
</protein>
<comment type="similarity">
    <text evidence="1">Belongs to the bacterial sugar transferase family.</text>
</comment>
<evidence type="ECO:0000256" key="1">
    <source>
        <dbReference type="ARBA" id="ARBA00006464"/>
    </source>
</evidence>
<evidence type="ECO:0000313" key="4">
    <source>
        <dbReference type="Proteomes" id="UP000035085"/>
    </source>
</evidence>
<reference evidence="4" key="1">
    <citation type="submission" date="2015-02" db="EMBL/GenBank/DDBJ databases">
        <title>Complete Genome Sequencing of Pandoraea vervacti NS15 sp. nov.</title>
        <authorList>
            <person name="Chan K.-G."/>
        </authorList>
    </citation>
    <scope>NUCLEOTIDE SEQUENCE [LARGE SCALE GENOMIC DNA]</scope>
    <source>
        <strain evidence="4">NS15</strain>
    </source>
</reference>
<dbReference type="PANTHER" id="PTHR30576:SF10">
    <property type="entry name" value="SLL5057 PROTEIN"/>
    <property type="match status" value="1"/>
</dbReference>
<sequence length="186" mass="21128">MKRFFDFSFALVAAVVFLIPIAIVALAVKLTSPGPALYWSDRVGRGNRIFRMPKFRSMRVDTPAVATHLLSDPKSHLTPIGGFLRKSSLDELPQIWSILCGDMSLVGPRPALFNQQDLIELRTQYGVHELRPGLTGWAQINGRDELPIPIKVKFDTEYAQRRSFLFDLEILFKTFARVMRRDGVSH</sequence>
<feature type="domain" description="Bacterial sugar transferase" evidence="2">
    <location>
        <begin position="2"/>
        <end position="179"/>
    </location>
</feature>
<keyword evidence="4" id="KW-1185">Reference proteome</keyword>
<evidence type="ECO:0000259" key="2">
    <source>
        <dbReference type="Pfam" id="PF02397"/>
    </source>
</evidence>
<dbReference type="Proteomes" id="UP000035085">
    <property type="component" value="Chromosome"/>
</dbReference>
<organism evidence="3 4">
    <name type="scientific">Pandoraea vervacti</name>
    <dbReference type="NCBI Taxonomy" id="656178"/>
    <lineage>
        <taxon>Bacteria</taxon>
        <taxon>Pseudomonadati</taxon>
        <taxon>Pseudomonadota</taxon>
        <taxon>Betaproteobacteria</taxon>
        <taxon>Burkholderiales</taxon>
        <taxon>Burkholderiaceae</taxon>
        <taxon>Pandoraea</taxon>
    </lineage>
</organism>
<dbReference type="EMBL" id="CP010897">
    <property type="protein sequence ID" value="AJP59121.1"/>
    <property type="molecule type" value="Genomic_DNA"/>
</dbReference>
<dbReference type="Pfam" id="PF02397">
    <property type="entry name" value="Bac_transf"/>
    <property type="match status" value="1"/>
</dbReference>
<proteinExistence type="inferred from homology"/>
<dbReference type="InterPro" id="IPR003362">
    <property type="entry name" value="Bact_transf"/>
</dbReference>
<gene>
    <name evidence="3" type="ORF">UC34_23545</name>
</gene>